<dbReference type="Proteomes" id="UP000570514">
    <property type="component" value="Unassembled WGS sequence"/>
</dbReference>
<accession>A0A846N3W1</accession>
<keyword evidence="1" id="KW-1133">Transmembrane helix</keyword>
<feature type="transmembrane region" description="Helical" evidence="1">
    <location>
        <begin position="240"/>
        <end position="256"/>
    </location>
</feature>
<keyword evidence="1" id="KW-0472">Membrane</keyword>
<dbReference type="GO" id="GO:0016747">
    <property type="term" value="F:acyltransferase activity, transferring groups other than amino-acyl groups"/>
    <property type="evidence" value="ECO:0007669"/>
    <property type="project" value="InterPro"/>
</dbReference>
<gene>
    <name evidence="3" type="ORF">FHS83_003507</name>
</gene>
<feature type="transmembrane region" description="Helical" evidence="1">
    <location>
        <begin position="302"/>
        <end position="320"/>
    </location>
</feature>
<feature type="transmembrane region" description="Helical" evidence="1">
    <location>
        <begin position="41"/>
        <end position="59"/>
    </location>
</feature>
<dbReference type="PANTHER" id="PTHR23028:SF134">
    <property type="entry name" value="PUTATIVE (AFU_ORTHOLOGUE AFUA_4G08520)-RELATED"/>
    <property type="match status" value="1"/>
</dbReference>
<dbReference type="EMBL" id="JAASRM010000001">
    <property type="protein sequence ID" value="NIK90189.1"/>
    <property type="molecule type" value="Genomic_DNA"/>
</dbReference>
<proteinExistence type="predicted"/>
<evidence type="ECO:0000259" key="2">
    <source>
        <dbReference type="Pfam" id="PF01757"/>
    </source>
</evidence>
<dbReference type="RefSeq" id="WP_167084537.1">
    <property type="nucleotide sequence ID" value="NZ_BAAADC010000001.1"/>
</dbReference>
<dbReference type="InterPro" id="IPR002656">
    <property type="entry name" value="Acyl_transf_3_dom"/>
</dbReference>
<name>A0A846N3W1_9PROT</name>
<evidence type="ECO:0000256" key="1">
    <source>
        <dbReference type="SAM" id="Phobius"/>
    </source>
</evidence>
<organism evidence="3 4">
    <name type="scientific">Rhizomicrobium palustre</name>
    <dbReference type="NCBI Taxonomy" id="189966"/>
    <lineage>
        <taxon>Bacteria</taxon>
        <taxon>Pseudomonadati</taxon>
        <taxon>Pseudomonadota</taxon>
        <taxon>Alphaproteobacteria</taxon>
        <taxon>Micropepsales</taxon>
        <taxon>Micropepsaceae</taxon>
        <taxon>Rhizomicrobium</taxon>
    </lineage>
</organism>
<feature type="domain" description="Acyltransferase 3" evidence="2">
    <location>
        <begin position="8"/>
        <end position="347"/>
    </location>
</feature>
<feature type="transmembrane region" description="Helical" evidence="1">
    <location>
        <begin position="262"/>
        <end position="281"/>
    </location>
</feature>
<feature type="transmembrane region" description="Helical" evidence="1">
    <location>
        <begin position="209"/>
        <end position="228"/>
    </location>
</feature>
<dbReference type="InterPro" id="IPR050879">
    <property type="entry name" value="Acyltransferase_3"/>
</dbReference>
<feature type="transmembrane region" description="Helical" evidence="1">
    <location>
        <begin position="12"/>
        <end position="29"/>
    </location>
</feature>
<evidence type="ECO:0000313" key="4">
    <source>
        <dbReference type="Proteomes" id="UP000570514"/>
    </source>
</evidence>
<sequence>MKAHYEVLDGLRGTAAIAVIIFHIFELTTPDWAHNPFPHGYLAVDFFYALSGFVLGYAYDERLRRGGNGAGALSFWGFAKRRLIRLHPMVPVAVTLGLICYLNDPNVGTTQQIGVGLSLGSLLLAYVLTLFLLPSPTLPNHWDETHCLNAPTWTLFWEYIANVVYALWLCRIGRGLHRVLLALGAVALIVAAVLLAQKQAFGWGWGYETLWVAPVRLTYPFLAGLFVYRMGWKIRLPMPYLTASLILLAVLAAPALKGLANTLLEAGMIILVFPLILMVGASIRAETGKLGPLCRFTGELSYPVYILHYPFIFLFGHWVWNTHPGKLAQHGAAVGVFAFVLLLATALLYGYDKPVRKWLGRRYAG</sequence>
<dbReference type="AlphaFoldDB" id="A0A846N3W1"/>
<feature type="transmembrane region" description="Helical" evidence="1">
    <location>
        <begin position="114"/>
        <end position="133"/>
    </location>
</feature>
<dbReference type="Pfam" id="PF01757">
    <property type="entry name" value="Acyl_transf_3"/>
    <property type="match status" value="1"/>
</dbReference>
<comment type="caution">
    <text evidence="3">The sequence shown here is derived from an EMBL/GenBank/DDBJ whole genome shotgun (WGS) entry which is preliminary data.</text>
</comment>
<protein>
    <submittedName>
        <fullName evidence="3">Peptidoglycan/LPS O-acetylase OafA/YrhL</fullName>
    </submittedName>
</protein>
<keyword evidence="4" id="KW-1185">Reference proteome</keyword>
<dbReference type="PANTHER" id="PTHR23028">
    <property type="entry name" value="ACETYLTRANSFERASE"/>
    <property type="match status" value="1"/>
</dbReference>
<feature type="transmembrane region" description="Helical" evidence="1">
    <location>
        <begin position="153"/>
        <end position="172"/>
    </location>
</feature>
<feature type="transmembrane region" description="Helical" evidence="1">
    <location>
        <begin position="179"/>
        <end position="197"/>
    </location>
</feature>
<keyword evidence="1" id="KW-0812">Transmembrane</keyword>
<feature type="transmembrane region" description="Helical" evidence="1">
    <location>
        <begin position="332"/>
        <end position="351"/>
    </location>
</feature>
<reference evidence="3 4" key="1">
    <citation type="submission" date="2020-03" db="EMBL/GenBank/DDBJ databases">
        <title>Genomic Encyclopedia of Type Strains, Phase IV (KMG-IV): sequencing the most valuable type-strain genomes for metagenomic binning, comparative biology and taxonomic classification.</title>
        <authorList>
            <person name="Goeker M."/>
        </authorList>
    </citation>
    <scope>NUCLEOTIDE SEQUENCE [LARGE SCALE GENOMIC DNA]</scope>
    <source>
        <strain evidence="3 4">DSM 19867</strain>
    </source>
</reference>
<evidence type="ECO:0000313" key="3">
    <source>
        <dbReference type="EMBL" id="NIK90189.1"/>
    </source>
</evidence>